<organism evidence="2 3">
    <name type="scientific">Cochliobolus sativus</name>
    <name type="common">Common root rot and spot blotch fungus</name>
    <name type="synonym">Bipolaris sorokiniana</name>
    <dbReference type="NCBI Taxonomy" id="45130"/>
    <lineage>
        <taxon>Eukaryota</taxon>
        <taxon>Fungi</taxon>
        <taxon>Dikarya</taxon>
        <taxon>Ascomycota</taxon>
        <taxon>Pezizomycotina</taxon>
        <taxon>Dothideomycetes</taxon>
        <taxon>Pleosporomycetidae</taxon>
        <taxon>Pleosporales</taxon>
        <taxon>Pleosporineae</taxon>
        <taxon>Pleosporaceae</taxon>
        <taxon>Bipolaris</taxon>
    </lineage>
</organism>
<evidence type="ECO:0000313" key="2">
    <source>
        <dbReference type="EMBL" id="KAF5846359.1"/>
    </source>
</evidence>
<dbReference type="Proteomes" id="UP000624244">
    <property type="component" value="Unassembled WGS sequence"/>
</dbReference>
<comment type="caution">
    <text evidence="2">The sequence shown here is derived from an EMBL/GenBank/DDBJ whole genome shotgun (WGS) entry which is preliminary data.</text>
</comment>
<proteinExistence type="predicted"/>
<sequence length="183" mass="20449">CDQDEDRYYSGIQGIEDRERFDELWQHLYSVSTRRVNHIEIQIDAQETKIGEGRIAEAIKAGVANSYHSHGRGNHLLHEIAVNNPTWSGNGGCFDEAIGVSIYMGVKLQSDNQFYLLVDGAPVAAPNRTRRLWSNAFRASSPLFPDAEMRPGLPLPIRRNAERPAPQRTPPLRTSAEQGAAKL</sequence>
<feature type="region of interest" description="Disordered" evidence="1">
    <location>
        <begin position="148"/>
        <end position="183"/>
    </location>
</feature>
<feature type="non-terminal residue" evidence="2">
    <location>
        <position position="1"/>
    </location>
</feature>
<dbReference type="AlphaFoldDB" id="A0A8H6DSF3"/>
<evidence type="ECO:0000313" key="3">
    <source>
        <dbReference type="Proteomes" id="UP000624244"/>
    </source>
</evidence>
<protein>
    <submittedName>
        <fullName evidence="2">Uncharacterized protein</fullName>
    </submittedName>
</protein>
<reference evidence="2" key="1">
    <citation type="submission" date="2019-11" db="EMBL/GenBank/DDBJ databases">
        <title>Bipolaris sorokiniana Genome sequencing.</title>
        <authorList>
            <person name="Wang H."/>
        </authorList>
    </citation>
    <scope>NUCLEOTIDE SEQUENCE</scope>
</reference>
<name>A0A8H6DSF3_COCSA</name>
<accession>A0A8H6DSF3</accession>
<evidence type="ECO:0000256" key="1">
    <source>
        <dbReference type="SAM" id="MobiDB-lite"/>
    </source>
</evidence>
<dbReference type="EMBL" id="WNKQ01000016">
    <property type="protein sequence ID" value="KAF5846359.1"/>
    <property type="molecule type" value="Genomic_DNA"/>
</dbReference>
<gene>
    <name evidence="2" type="ORF">GGP41_003755</name>
</gene>